<organism evidence="1">
    <name type="scientific">marine sediment metagenome</name>
    <dbReference type="NCBI Taxonomy" id="412755"/>
    <lineage>
        <taxon>unclassified sequences</taxon>
        <taxon>metagenomes</taxon>
        <taxon>ecological metagenomes</taxon>
    </lineage>
</organism>
<protein>
    <submittedName>
        <fullName evidence="1">Uncharacterized protein</fullName>
    </submittedName>
</protein>
<proteinExistence type="predicted"/>
<dbReference type="AlphaFoldDB" id="A0A0F9M1R6"/>
<gene>
    <name evidence="1" type="ORF">LCGC14_1513650</name>
</gene>
<dbReference type="EMBL" id="LAZR01011139">
    <property type="protein sequence ID" value="KKM63217.1"/>
    <property type="molecule type" value="Genomic_DNA"/>
</dbReference>
<accession>A0A0F9M1R6</accession>
<name>A0A0F9M1R6_9ZZZZ</name>
<sequence>MDNYTAVMITEGVEQAINLAKWGKLSAWAKLAMKLRRNIKPWPYSYYDQWRKK</sequence>
<comment type="caution">
    <text evidence="1">The sequence shown here is derived from an EMBL/GenBank/DDBJ whole genome shotgun (WGS) entry which is preliminary data.</text>
</comment>
<evidence type="ECO:0000313" key="1">
    <source>
        <dbReference type="EMBL" id="KKM63217.1"/>
    </source>
</evidence>
<reference evidence="1" key="1">
    <citation type="journal article" date="2015" name="Nature">
        <title>Complex archaea that bridge the gap between prokaryotes and eukaryotes.</title>
        <authorList>
            <person name="Spang A."/>
            <person name="Saw J.H."/>
            <person name="Jorgensen S.L."/>
            <person name="Zaremba-Niedzwiedzka K."/>
            <person name="Martijn J."/>
            <person name="Lind A.E."/>
            <person name="van Eijk R."/>
            <person name="Schleper C."/>
            <person name="Guy L."/>
            <person name="Ettema T.J."/>
        </authorList>
    </citation>
    <scope>NUCLEOTIDE SEQUENCE</scope>
</reference>